<evidence type="ECO:0000313" key="5">
    <source>
        <dbReference type="EMBL" id="KAK9092305.1"/>
    </source>
</evidence>
<dbReference type="SUPFAM" id="SSF54106">
    <property type="entry name" value="LysM domain"/>
    <property type="match status" value="1"/>
</dbReference>
<keyword evidence="1" id="KW-0147">Chitin-binding</keyword>
<dbReference type="PROSITE" id="PS51782">
    <property type="entry name" value="LYSM"/>
    <property type="match status" value="1"/>
</dbReference>
<dbReference type="SMART" id="SM00257">
    <property type="entry name" value="LysM"/>
    <property type="match status" value="1"/>
</dbReference>
<evidence type="ECO:0000313" key="6">
    <source>
        <dbReference type="Proteomes" id="UP001420932"/>
    </source>
</evidence>
<dbReference type="InterPro" id="IPR018392">
    <property type="entry name" value="LysM"/>
</dbReference>
<dbReference type="GO" id="GO:0008061">
    <property type="term" value="F:chitin binding"/>
    <property type="evidence" value="ECO:0007669"/>
    <property type="project" value="UniProtKB-KW"/>
</dbReference>
<dbReference type="CDD" id="cd00118">
    <property type="entry name" value="LysM"/>
    <property type="match status" value="1"/>
</dbReference>
<evidence type="ECO:0000256" key="3">
    <source>
        <dbReference type="SAM" id="SignalP"/>
    </source>
</evidence>
<dbReference type="Gene3D" id="3.10.350.10">
    <property type="entry name" value="LysM domain"/>
    <property type="match status" value="1"/>
</dbReference>
<accession>A0AAP0EF99</accession>
<protein>
    <recommendedName>
        <fullName evidence="4">LysM domain-containing protein</fullName>
    </recommendedName>
</protein>
<feature type="domain" description="LysM" evidence="4">
    <location>
        <begin position="39"/>
        <end position="84"/>
    </location>
</feature>
<dbReference type="InterPro" id="IPR036779">
    <property type="entry name" value="LysM_dom_sf"/>
</dbReference>
<dbReference type="PANTHER" id="PTHR34997">
    <property type="entry name" value="AM15"/>
    <property type="match status" value="1"/>
</dbReference>
<proteinExistence type="predicted"/>
<comment type="caution">
    <text evidence="5">The sequence shown here is derived from an EMBL/GenBank/DDBJ whole genome shotgun (WGS) entry which is preliminary data.</text>
</comment>
<dbReference type="InterPro" id="IPR052210">
    <property type="entry name" value="LysM1-like"/>
</dbReference>
<organism evidence="5 6">
    <name type="scientific">Stephania yunnanensis</name>
    <dbReference type="NCBI Taxonomy" id="152371"/>
    <lineage>
        <taxon>Eukaryota</taxon>
        <taxon>Viridiplantae</taxon>
        <taxon>Streptophyta</taxon>
        <taxon>Embryophyta</taxon>
        <taxon>Tracheophyta</taxon>
        <taxon>Spermatophyta</taxon>
        <taxon>Magnoliopsida</taxon>
        <taxon>Ranunculales</taxon>
        <taxon>Menispermaceae</taxon>
        <taxon>Menispermoideae</taxon>
        <taxon>Cissampelideae</taxon>
        <taxon>Stephania</taxon>
    </lineage>
</organism>
<feature type="chain" id="PRO_5042855163" description="LysM domain-containing protein" evidence="3">
    <location>
        <begin position="20"/>
        <end position="89"/>
    </location>
</feature>
<reference evidence="5 6" key="1">
    <citation type="submission" date="2024-01" db="EMBL/GenBank/DDBJ databases">
        <title>Genome assemblies of Stephania.</title>
        <authorList>
            <person name="Yang L."/>
        </authorList>
    </citation>
    <scope>NUCLEOTIDE SEQUENCE [LARGE SCALE GENOMIC DNA]</scope>
    <source>
        <strain evidence="5">YNDBR</strain>
        <tissue evidence="5">Leaf</tissue>
    </source>
</reference>
<dbReference type="Pfam" id="PF01476">
    <property type="entry name" value="LysM"/>
    <property type="match status" value="1"/>
</dbReference>
<evidence type="ECO:0000256" key="2">
    <source>
        <dbReference type="ARBA" id="ARBA00023026"/>
    </source>
</evidence>
<evidence type="ECO:0000256" key="1">
    <source>
        <dbReference type="ARBA" id="ARBA00022669"/>
    </source>
</evidence>
<dbReference type="Proteomes" id="UP001420932">
    <property type="component" value="Unassembled WGS sequence"/>
</dbReference>
<name>A0AAP0EF99_9MAGN</name>
<gene>
    <name evidence="5" type="ORF">Syun_027216</name>
</gene>
<evidence type="ECO:0000259" key="4">
    <source>
        <dbReference type="PROSITE" id="PS51782"/>
    </source>
</evidence>
<keyword evidence="6" id="KW-1185">Reference proteome</keyword>
<feature type="signal peptide" evidence="3">
    <location>
        <begin position="1"/>
        <end position="19"/>
    </location>
</feature>
<keyword evidence="2" id="KW-0843">Virulence</keyword>
<dbReference type="PANTHER" id="PTHR34997:SF1">
    <property type="entry name" value="PEPTIDOGLYCAN-BINDING LYSIN DOMAIN"/>
    <property type="match status" value="1"/>
</dbReference>
<keyword evidence="3" id="KW-0732">Signal</keyword>
<dbReference type="AlphaFoldDB" id="A0AAP0EF99"/>
<dbReference type="EMBL" id="JBBNAF010000012">
    <property type="protein sequence ID" value="KAK9092305.1"/>
    <property type="molecule type" value="Genomic_DNA"/>
</dbReference>
<sequence>MSTLNKLALLLTLLLIASAAESRLFANKKATTPTVTCFTPYGVQSGETCFSIKKEFGLSDDAHFSAINPNLNCDALFVGQWICISGSSN</sequence>